<accession>A0A346PKH5</accession>
<evidence type="ECO:0000259" key="4">
    <source>
        <dbReference type="PROSITE" id="PS51186"/>
    </source>
</evidence>
<evidence type="ECO:0000313" key="6">
    <source>
        <dbReference type="Proteomes" id="UP000258613"/>
    </source>
</evidence>
<keyword evidence="2" id="KW-0012">Acyltransferase</keyword>
<proteinExistence type="predicted"/>
<dbReference type="InterPro" id="IPR050832">
    <property type="entry name" value="Bact_Acetyltransf"/>
</dbReference>
<dbReference type="PANTHER" id="PTHR43877">
    <property type="entry name" value="AMINOALKYLPHOSPHONATE N-ACETYLTRANSFERASE-RELATED-RELATED"/>
    <property type="match status" value="1"/>
</dbReference>
<feature type="domain" description="N-acetyltransferase" evidence="4">
    <location>
        <begin position="11"/>
        <end position="162"/>
    </location>
</feature>
<dbReference type="CDD" id="cd04301">
    <property type="entry name" value="NAT_SF"/>
    <property type="match status" value="1"/>
</dbReference>
<dbReference type="KEGG" id="nag:AArcMg_4195"/>
<evidence type="ECO:0000256" key="2">
    <source>
        <dbReference type="ARBA" id="ARBA00023315"/>
    </source>
</evidence>
<dbReference type="GeneID" id="37640477"/>
<sequence length="349" mass="37993">MQLNTDSADGVRIRTATPDDGESIGTLFTNSPDGGAVSFAPQFEYDPYEVYVGLRPETTGFVAETDDGRLAGVGFVSNTEARFDGEIRPSALLNALAVHPDFRGRGLAKRIVEHRITHAQGQLGEDCVVFANIQHGNDPSKAVATWWADSLATEFVMYPAPPLEEAPPTEVDVHDASPPERIAAVDRSNSFYADADVYRPYTVEGLESRLSDSPIDEPLHRYVVATVEDEVVAGVFVSHMHKAMALVVDSLPPELEDADELPPAIPESKTLRMTMLSDLWYLPGHEAAAQALWTHLRANPRGANRMMLNYDPRGRVGDALELESGVGEMSLSVAISGTSIRHETIAPLF</sequence>
<dbReference type="AlphaFoldDB" id="A0A346PKH5"/>
<protein>
    <submittedName>
        <fullName evidence="5">GCN5-related N-acetyltransferase</fullName>
    </submittedName>
</protein>
<dbReference type="EMBL" id="CP027032">
    <property type="protein sequence ID" value="AXR80020.1"/>
    <property type="molecule type" value="Genomic_DNA"/>
</dbReference>
<geneLocation type="plasmid" evidence="6">
    <name>paarc-mg-01</name>
</geneLocation>
<dbReference type="GO" id="GO:0016747">
    <property type="term" value="F:acyltransferase activity, transferring groups other than amino-acyl groups"/>
    <property type="evidence" value="ECO:0007669"/>
    <property type="project" value="InterPro"/>
</dbReference>
<dbReference type="InterPro" id="IPR000182">
    <property type="entry name" value="GNAT_dom"/>
</dbReference>
<evidence type="ECO:0000256" key="3">
    <source>
        <dbReference type="SAM" id="MobiDB-lite"/>
    </source>
</evidence>
<dbReference type="PROSITE" id="PS51186">
    <property type="entry name" value="GNAT"/>
    <property type="match status" value="1"/>
</dbReference>
<reference evidence="5 6" key="1">
    <citation type="submission" date="2018-02" db="EMBL/GenBank/DDBJ databases">
        <title>Phenotypic and genomic properties of facultatively anaerobic sulfur-reducing natronoarchaea from hypersaline soda lakes.</title>
        <authorList>
            <person name="Sorokin D.Y."/>
            <person name="Kublanov I.V."/>
            <person name="Roman P."/>
            <person name="Sinninghe Damste J.S."/>
            <person name="Golyshin P.N."/>
            <person name="Rojo D."/>
            <person name="Ciordia S."/>
            <person name="Mena M.D.C."/>
            <person name="Ferrer M."/>
            <person name="Messina E."/>
            <person name="Smedile F."/>
            <person name="La Spada G."/>
            <person name="La Cono V."/>
            <person name="Yakimov M.M."/>
        </authorList>
    </citation>
    <scope>NUCLEOTIDE SEQUENCE [LARGE SCALE GENOMIC DNA]</scope>
    <source>
        <strain evidence="5 6">AArc-Mg</strain>
        <plasmid evidence="6">paarc-mg-01</plasmid>
    </source>
</reference>
<dbReference type="Gene3D" id="3.40.630.30">
    <property type="match status" value="1"/>
</dbReference>
<dbReference type="RefSeq" id="WP_161958314.1">
    <property type="nucleotide sequence ID" value="NZ_CP027032.1"/>
</dbReference>
<feature type="region of interest" description="Disordered" evidence="3">
    <location>
        <begin position="1"/>
        <end position="23"/>
    </location>
</feature>
<dbReference type="PANTHER" id="PTHR43877:SF1">
    <property type="entry name" value="ACETYLTRANSFERASE"/>
    <property type="match status" value="1"/>
</dbReference>
<dbReference type="Pfam" id="PF00583">
    <property type="entry name" value="Acetyltransf_1"/>
    <property type="match status" value="1"/>
</dbReference>
<dbReference type="Proteomes" id="UP000258613">
    <property type="component" value="Plasmid pAArc-Mg-01"/>
</dbReference>
<name>A0A346PKH5_9EURY</name>
<dbReference type="InterPro" id="IPR016181">
    <property type="entry name" value="Acyl_CoA_acyltransferase"/>
</dbReference>
<evidence type="ECO:0000256" key="1">
    <source>
        <dbReference type="ARBA" id="ARBA00022679"/>
    </source>
</evidence>
<evidence type="ECO:0000313" key="5">
    <source>
        <dbReference type="EMBL" id="AXR80020.1"/>
    </source>
</evidence>
<keyword evidence="1 5" id="KW-0808">Transferase</keyword>
<keyword evidence="5" id="KW-0614">Plasmid</keyword>
<gene>
    <name evidence="5" type="ORF">AArcMg_4195</name>
</gene>
<dbReference type="OrthoDB" id="194677at2157"/>
<keyword evidence="6" id="KW-1185">Reference proteome</keyword>
<dbReference type="SUPFAM" id="SSF55729">
    <property type="entry name" value="Acyl-CoA N-acyltransferases (Nat)"/>
    <property type="match status" value="1"/>
</dbReference>
<organism evidence="5 6">
    <name type="scientific">Natrarchaeobaculum sulfurireducens</name>
    <dbReference type="NCBI Taxonomy" id="2044521"/>
    <lineage>
        <taxon>Archaea</taxon>
        <taxon>Methanobacteriati</taxon>
        <taxon>Methanobacteriota</taxon>
        <taxon>Stenosarchaea group</taxon>
        <taxon>Halobacteria</taxon>
        <taxon>Halobacteriales</taxon>
        <taxon>Natrialbaceae</taxon>
        <taxon>Natrarchaeobaculum</taxon>
    </lineage>
</organism>